<name>A0AA88UTT1_9ASTE</name>
<gene>
    <name evidence="1" type="ORF">RJ640_002038</name>
</gene>
<evidence type="ECO:0000313" key="1">
    <source>
        <dbReference type="EMBL" id="KAK2992818.1"/>
    </source>
</evidence>
<organism evidence="1 2">
    <name type="scientific">Escallonia rubra</name>
    <dbReference type="NCBI Taxonomy" id="112253"/>
    <lineage>
        <taxon>Eukaryota</taxon>
        <taxon>Viridiplantae</taxon>
        <taxon>Streptophyta</taxon>
        <taxon>Embryophyta</taxon>
        <taxon>Tracheophyta</taxon>
        <taxon>Spermatophyta</taxon>
        <taxon>Magnoliopsida</taxon>
        <taxon>eudicotyledons</taxon>
        <taxon>Gunneridae</taxon>
        <taxon>Pentapetalae</taxon>
        <taxon>asterids</taxon>
        <taxon>campanulids</taxon>
        <taxon>Escalloniales</taxon>
        <taxon>Escalloniaceae</taxon>
        <taxon>Escallonia</taxon>
    </lineage>
</organism>
<evidence type="ECO:0000313" key="2">
    <source>
        <dbReference type="Proteomes" id="UP001187471"/>
    </source>
</evidence>
<dbReference type="AlphaFoldDB" id="A0AA88UTT1"/>
<reference evidence="1" key="1">
    <citation type="submission" date="2022-12" db="EMBL/GenBank/DDBJ databases">
        <title>Draft genome assemblies for two species of Escallonia (Escalloniales).</title>
        <authorList>
            <person name="Chanderbali A."/>
            <person name="Dervinis C."/>
            <person name="Anghel I."/>
            <person name="Soltis D."/>
            <person name="Soltis P."/>
            <person name="Zapata F."/>
        </authorList>
    </citation>
    <scope>NUCLEOTIDE SEQUENCE</scope>
    <source>
        <strain evidence="1">UCBG92.1500</strain>
        <tissue evidence="1">Leaf</tissue>
    </source>
</reference>
<protein>
    <submittedName>
        <fullName evidence="1">Uncharacterized protein</fullName>
    </submittedName>
</protein>
<sequence length="36" mass="4298">MELARLKASLYQCIYTWVVTHKFIKEEKFMQSTNCG</sequence>
<proteinExistence type="predicted"/>
<accession>A0AA88UTT1</accession>
<comment type="caution">
    <text evidence="1">The sequence shown here is derived from an EMBL/GenBank/DDBJ whole genome shotgun (WGS) entry which is preliminary data.</text>
</comment>
<keyword evidence="2" id="KW-1185">Reference proteome</keyword>
<dbReference type="Proteomes" id="UP001187471">
    <property type="component" value="Unassembled WGS sequence"/>
</dbReference>
<dbReference type="EMBL" id="JAVXUO010000378">
    <property type="protein sequence ID" value="KAK2992818.1"/>
    <property type="molecule type" value="Genomic_DNA"/>
</dbReference>